<proteinExistence type="predicted"/>
<keyword evidence="3" id="KW-1185">Reference proteome</keyword>
<sequence length="184" mass="20532">MKTLPQSHWFRVMRGVLIAALMLSAAAAQADISRFVGTYYGSADVTSADGTKQPRDMDVEISETKEGFRVSWTSTTYRPDGTAKEKSYSIEFVPSDRGEVYASAMKRNVFGHDVQLDPMKGEPYVWSRINGDTLSVYSLFVAEDGGYEIQQFNRTLAEGGLKLDYQSVRNGVIQRTVSTFLTKN</sequence>
<feature type="chain" id="PRO_5040824041" evidence="1">
    <location>
        <begin position="31"/>
        <end position="184"/>
    </location>
</feature>
<evidence type="ECO:0000313" key="3">
    <source>
        <dbReference type="Proteomes" id="UP001138661"/>
    </source>
</evidence>
<dbReference type="RefSeq" id="WP_219501622.1">
    <property type="nucleotide sequence ID" value="NZ_JAHXDN010000002.1"/>
</dbReference>
<feature type="signal peptide" evidence="1">
    <location>
        <begin position="1"/>
        <end position="30"/>
    </location>
</feature>
<dbReference type="EMBL" id="JAHXDN010000002">
    <property type="protein sequence ID" value="MBW4708152.1"/>
    <property type="molecule type" value="Genomic_DNA"/>
</dbReference>
<dbReference type="AlphaFoldDB" id="A0A9X1FVP2"/>
<protein>
    <submittedName>
        <fullName evidence="2">Uncharacterized protein</fullName>
    </submittedName>
</protein>
<dbReference type="Proteomes" id="UP001138661">
    <property type="component" value="Unassembled WGS sequence"/>
</dbReference>
<comment type="caution">
    <text evidence="2">The sequence shown here is derived from an EMBL/GenBank/DDBJ whole genome shotgun (WGS) entry which is preliminary data.</text>
</comment>
<accession>A0A9X1FVP2</accession>
<evidence type="ECO:0000256" key="1">
    <source>
        <dbReference type="SAM" id="SignalP"/>
    </source>
</evidence>
<name>A0A9X1FVP2_9RHOB</name>
<evidence type="ECO:0000313" key="2">
    <source>
        <dbReference type="EMBL" id="MBW4708152.1"/>
    </source>
</evidence>
<organism evidence="2 3">
    <name type="scientific">Roseobacter insulae</name>
    <dbReference type="NCBI Taxonomy" id="2859783"/>
    <lineage>
        <taxon>Bacteria</taxon>
        <taxon>Pseudomonadati</taxon>
        <taxon>Pseudomonadota</taxon>
        <taxon>Alphaproteobacteria</taxon>
        <taxon>Rhodobacterales</taxon>
        <taxon>Roseobacteraceae</taxon>
        <taxon>Roseobacter</taxon>
    </lineage>
</organism>
<reference evidence="2" key="1">
    <citation type="submission" date="2021-07" db="EMBL/GenBank/DDBJ databases">
        <title>Roseobacter insulae sp. nov., isolated from a tidal flat.</title>
        <authorList>
            <person name="Park S."/>
            <person name="Yoon J.-H."/>
        </authorList>
    </citation>
    <scope>NUCLEOTIDE SEQUENCE</scope>
    <source>
        <strain evidence="2">YSTF-M11</strain>
    </source>
</reference>
<keyword evidence="1" id="KW-0732">Signal</keyword>
<gene>
    <name evidence="2" type="ORF">KX928_10175</name>
</gene>